<feature type="coiled-coil region" evidence="1">
    <location>
        <begin position="37"/>
        <end position="71"/>
    </location>
</feature>
<evidence type="ECO:0000256" key="1">
    <source>
        <dbReference type="SAM" id="Coils"/>
    </source>
</evidence>
<keyword evidence="1" id="KW-0175">Coiled coil</keyword>
<dbReference type="Proteomes" id="UP000789570">
    <property type="component" value="Unassembled WGS sequence"/>
</dbReference>
<keyword evidence="4" id="KW-1185">Reference proteome</keyword>
<feature type="region of interest" description="Disordered" evidence="2">
    <location>
        <begin position="73"/>
        <end position="101"/>
    </location>
</feature>
<feature type="non-terminal residue" evidence="3">
    <location>
        <position position="1"/>
    </location>
</feature>
<protein>
    <submittedName>
        <fullName evidence="3">11713_t:CDS:1</fullName>
    </submittedName>
</protein>
<evidence type="ECO:0000313" key="4">
    <source>
        <dbReference type="Proteomes" id="UP000789570"/>
    </source>
</evidence>
<feature type="compositionally biased region" description="Basic and acidic residues" evidence="2">
    <location>
        <begin position="73"/>
        <end position="95"/>
    </location>
</feature>
<evidence type="ECO:0000256" key="2">
    <source>
        <dbReference type="SAM" id="MobiDB-lite"/>
    </source>
</evidence>
<proteinExistence type="predicted"/>
<sequence>KLRNKFSFDNPAEVSLQNYYDTFLKPNLDFIFQEHNKVDYRRSLENISREFDNLRQNVVLLFRENEELESEANYRLESEKNRSKELRKAEEKNFELDSENI</sequence>
<reference evidence="3" key="1">
    <citation type="submission" date="2021-06" db="EMBL/GenBank/DDBJ databases">
        <authorList>
            <person name="Kallberg Y."/>
            <person name="Tangrot J."/>
            <person name="Rosling A."/>
        </authorList>
    </citation>
    <scope>NUCLEOTIDE SEQUENCE</scope>
    <source>
        <strain evidence="3">UK204</strain>
    </source>
</reference>
<dbReference type="EMBL" id="CAJVPQ010019650">
    <property type="protein sequence ID" value="CAG8754418.1"/>
    <property type="molecule type" value="Genomic_DNA"/>
</dbReference>
<feature type="non-terminal residue" evidence="3">
    <location>
        <position position="101"/>
    </location>
</feature>
<accession>A0A9N9IYS2</accession>
<organism evidence="3 4">
    <name type="scientific">Funneliformis caledonium</name>
    <dbReference type="NCBI Taxonomy" id="1117310"/>
    <lineage>
        <taxon>Eukaryota</taxon>
        <taxon>Fungi</taxon>
        <taxon>Fungi incertae sedis</taxon>
        <taxon>Mucoromycota</taxon>
        <taxon>Glomeromycotina</taxon>
        <taxon>Glomeromycetes</taxon>
        <taxon>Glomerales</taxon>
        <taxon>Glomeraceae</taxon>
        <taxon>Funneliformis</taxon>
    </lineage>
</organism>
<evidence type="ECO:0000313" key="3">
    <source>
        <dbReference type="EMBL" id="CAG8754418.1"/>
    </source>
</evidence>
<comment type="caution">
    <text evidence="3">The sequence shown here is derived from an EMBL/GenBank/DDBJ whole genome shotgun (WGS) entry which is preliminary data.</text>
</comment>
<gene>
    <name evidence="3" type="ORF">FCALED_LOCUS16509</name>
</gene>
<dbReference type="AlphaFoldDB" id="A0A9N9IYS2"/>
<name>A0A9N9IYS2_9GLOM</name>